<dbReference type="InterPro" id="IPR046335">
    <property type="entry name" value="LacI/GalR-like_sensor"/>
</dbReference>
<gene>
    <name evidence="5" type="ORF">LWF01_03855</name>
</gene>
<sequence>MNIADGRKRAASILDVARLAGVSHQTVSRVINDQQNIRPSTREKVERAIQQLNYRPNSAARALVTKKTRTIGVYNSGGAFFGPASTLVGFTDAARAAGYQVNVINRTLHTVEPVQNVIDSLQGHNVDGIVAIAAEFDSIGALQGVRLNVPLVAAESSGQRGVPSVSIDQCSGARMATEHLIELGHRRILHVAGPAHSSDGTERIRGWHQTMSAHDLPAAEPILGDWSPASGYAAGQEIARRLKADPRCCTAIVSGNDQMALGIIKAFNAAGISVPRDVSIVGFDDIPEAEFFLPPLTTVRQQFDRLGQEIMGTMLKVLAGQHLDEPVIISPEFVIRSSTAPAAQS</sequence>
<organism evidence="5 6">
    <name type="scientific">Saxibacter everestensis</name>
    <dbReference type="NCBI Taxonomy" id="2909229"/>
    <lineage>
        <taxon>Bacteria</taxon>
        <taxon>Bacillati</taxon>
        <taxon>Actinomycetota</taxon>
        <taxon>Actinomycetes</taxon>
        <taxon>Micrococcales</taxon>
        <taxon>Brevibacteriaceae</taxon>
        <taxon>Saxibacter</taxon>
    </lineage>
</organism>
<dbReference type="SMART" id="SM00354">
    <property type="entry name" value="HTH_LACI"/>
    <property type="match status" value="1"/>
</dbReference>
<proteinExistence type="predicted"/>
<dbReference type="InterPro" id="IPR028082">
    <property type="entry name" value="Peripla_BP_I"/>
</dbReference>
<keyword evidence="2 5" id="KW-0238">DNA-binding</keyword>
<dbReference type="PANTHER" id="PTHR30146:SF153">
    <property type="entry name" value="LACTOSE OPERON REPRESSOR"/>
    <property type="match status" value="1"/>
</dbReference>
<dbReference type="PROSITE" id="PS50932">
    <property type="entry name" value="HTH_LACI_2"/>
    <property type="match status" value="1"/>
</dbReference>
<evidence type="ECO:0000259" key="4">
    <source>
        <dbReference type="PROSITE" id="PS50932"/>
    </source>
</evidence>
<dbReference type="GO" id="GO:0003677">
    <property type="term" value="F:DNA binding"/>
    <property type="evidence" value="ECO:0007669"/>
    <property type="project" value="UniProtKB-KW"/>
</dbReference>
<keyword evidence="6" id="KW-1185">Reference proteome</keyword>
<dbReference type="Pfam" id="PF13377">
    <property type="entry name" value="Peripla_BP_3"/>
    <property type="match status" value="1"/>
</dbReference>
<reference evidence="5 6" key="1">
    <citation type="submission" date="2023-05" db="EMBL/GenBank/DDBJ databases">
        <title>Lithophilousrod everest ZFBP1038 complete genpme.</title>
        <authorList>
            <person name="Tian M."/>
        </authorList>
    </citation>
    <scope>NUCLEOTIDE SEQUENCE [LARGE SCALE GENOMIC DNA]</scope>
    <source>
        <strain evidence="5 6">ZFBP1038</strain>
    </source>
</reference>
<dbReference type="Proteomes" id="UP001209083">
    <property type="component" value="Chromosome"/>
</dbReference>
<protein>
    <submittedName>
        <fullName evidence="5">LacI family DNA-binding transcriptional regulator</fullName>
    </submittedName>
</protein>
<dbReference type="CDD" id="cd01574">
    <property type="entry name" value="PBP1_LacI"/>
    <property type="match status" value="1"/>
</dbReference>
<name>A0ABY8QV57_9MICO</name>
<evidence type="ECO:0000313" key="5">
    <source>
        <dbReference type="EMBL" id="WGW12917.1"/>
    </source>
</evidence>
<evidence type="ECO:0000256" key="1">
    <source>
        <dbReference type="ARBA" id="ARBA00023015"/>
    </source>
</evidence>
<dbReference type="RefSeq" id="WP_349639725.1">
    <property type="nucleotide sequence ID" value="NZ_CP090958.1"/>
</dbReference>
<dbReference type="Pfam" id="PF00356">
    <property type="entry name" value="LacI"/>
    <property type="match status" value="1"/>
</dbReference>
<evidence type="ECO:0000256" key="3">
    <source>
        <dbReference type="ARBA" id="ARBA00023163"/>
    </source>
</evidence>
<dbReference type="CDD" id="cd01392">
    <property type="entry name" value="HTH_LacI"/>
    <property type="match status" value="1"/>
</dbReference>
<dbReference type="InterPro" id="IPR010982">
    <property type="entry name" value="Lambda_DNA-bd_dom_sf"/>
</dbReference>
<feature type="domain" description="HTH lacI-type" evidence="4">
    <location>
        <begin position="11"/>
        <end position="65"/>
    </location>
</feature>
<keyword evidence="3" id="KW-0804">Transcription</keyword>
<dbReference type="Gene3D" id="3.40.50.2300">
    <property type="match status" value="2"/>
</dbReference>
<dbReference type="InterPro" id="IPR000843">
    <property type="entry name" value="HTH_LacI"/>
</dbReference>
<dbReference type="PANTHER" id="PTHR30146">
    <property type="entry name" value="LACI-RELATED TRANSCRIPTIONAL REPRESSOR"/>
    <property type="match status" value="1"/>
</dbReference>
<evidence type="ECO:0000313" key="6">
    <source>
        <dbReference type="Proteomes" id="UP001209083"/>
    </source>
</evidence>
<accession>A0ABY8QV57</accession>
<dbReference type="SUPFAM" id="SSF53822">
    <property type="entry name" value="Periplasmic binding protein-like I"/>
    <property type="match status" value="1"/>
</dbReference>
<dbReference type="SUPFAM" id="SSF47413">
    <property type="entry name" value="lambda repressor-like DNA-binding domains"/>
    <property type="match status" value="1"/>
</dbReference>
<keyword evidence="1" id="KW-0805">Transcription regulation</keyword>
<dbReference type="PROSITE" id="PS00356">
    <property type="entry name" value="HTH_LACI_1"/>
    <property type="match status" value="1"/>
</dbReference>
<dbReference type="EMBL" id="CP090958">
    <property type="protein sequence ID" value="WGW12917.1"/>
    <property type="molecule type" value="Genomic_DNA"/>
</dbReference>
<dbReference type="Gene3D" id="1.10.260.40">
    <property type="entry name" value="lambda repressor-like DNA-binding domains"/>
    <property type="match status" value="1"/>
</dbReference>
<evidence type="ECO:0000256" key="2">
    <source>
        <dbReference type="ARBA" id="ARBA00023125"/>
    </source>
</evidence>
<dbReference type="PRINTS" id="PR00036">
    <property type="entry name" value="HTHLACI"/>
</dbReference>